<keyword evidence="3" id="KW-1185">Reference proteome</keyword>
<dbReference type="RefSeq" id="WP_331791582.1">
    <property type="nucleotide sequence ID" value="NZ_BAAAUO010000012.1"/>
</dbReference>
<dbReference type="Proteomes" id="UP001351900">
    <property type="component" value="Unassembled WGS sequence"/>
</dbReference>
<dbReference type="SUPFAM" id="SSF141571">
    <property type="entry name" value="Pentapeptide repeat-like"/>
    <property type="match status" value="1"/>
</dbReference>
<dbReference type="InterPro" id="IPR001646">
    <property type="entry name" value="5peptide_repeat"/>
</dbReference>
<evidence type="ECO:0000313" key="3">
    <source>
        <dbReference type="Proteomes" id="UP001351900"/>
    </source>
</evidence>
<protein>
    <submittedName>
        <fullName evidence="2">Pentapeptide repeat-containing protein</fullName>
    </submittedName>
</protein>
<dbReference type="EMBL" id="JAZHOV010000004">
    <property type="protein sequence ID" value="MEF2255278.1"/>
    <property type="molecule type" value="Genomic_DNA"/>
</dbReference>
<feature type="region of interest" description="Disordered" evidence="1">
    <location>
        <begin position="1"/>
        <end position="20"/>
    </location>
</feature>
<dbReference type="Pfam" id="PF00805">
    <property type="entry name" value="Pentapeptide"/>
    <property type="match status" value="1"/>
</dbReference>
<accession>A0ABU7V826</accession>
<comment type="caution">
    <text evidence="2">The sequence shown here is derived from an EMBL/GenBank/DDBJ whole genome shotgun (WGS) entry which is preliminary data.</text>
</comment>
<gene>
    <name evidence="2" type="ORF">V2V91_09055</name>
</gene>
<evidence type="ECO:0000256" key="1">
    <source>
        <dbReference type="SAM" id="MobiDB-lite"/>
    </source>
</evidence>
<reference evidence="2 3" key="1">
    <citation type="submission" date="2024-01" db="EMBL/GenBank/DDBJ databases">
        <title>the genome sequence of strain Microbacterium schleiferi NBRC 15075.</title>
        <authorList>
            <person name="Ding Y."/>
            <person name="Zhang G."/>
        </authorList>
    </citation>
    <scope>NUCLEOTIDE SEQUENCE [LARGE SCALE GENOMIC DNA]</scope>
    <source>
        <strain evidence="2 3">NBRC 15075</strain>
    </source>
</reference>
<sequence>MPRSRSTGPLPPRVSSPDLPRVLEPAETLTGHEEILGARLAPLHGARDASFARIAECAIPDADLDTFTLTGASLRDVLISGIRATRLIAPGSAWRTVTIDGGRLATLELSGAELDSVEFRGLRIDYANLALATLSDVRFVDCRFGSLDLPEASLDRVQFSGCHADEVDCRSVRSNNLDLRGLEALSFTDPAGLSGATLAIRQAEQHAVAFATALGIRVLE</sequence>
<proteinExistence type="predicted"/>
<dbReference type="Gene3D" id="2.160.20.80">
    <property type="entry name" value="E3 ubiquitin-protein ligase SopA"/>
    <property type="match status" value="1"/>
</dbReference>
<evidence type="ECO:0000313" key="2">
    <source>
        <dbReference type="EMBL" id="MEF2255278.1"/>
    </source>
</evidence>
<organism evidence="2 3">
    <name type="scientific">Microbacterium schleiferi</name>
    <dbReference type="NCBI Taxonomy" id="69362"/>
    <lineage>
        <taxon>Bacteria</taxon>
        <taxon>Bacillati</taxon>
        <taxon>Actinomycetota</taxon>
        <taxon>Actinomycetes</taxon>
        <taxon>Micrococcales</taxon>
        <taxon>Microbacteriaceae</taxon>
        <taxon>Microbacterium</taxon>
    </lineage>
</organism>
<name>A0ABU7V826_9MICO</name>